<organism evidence="1 2">
    <name type="scientific">Zophobas morio</name>
    <dbReference type="NCBI Taxonomy" id="2755281"/>
    <lineage>
        <taxon>Eukaryota</taxon>
        <taxon>Metazoa</taxon>
        <taxon>Ecdysozoa</taxon>
        <taxon>Arthropoda</taxon>
        <taxon>Hexapoda</taxon>
        <taxon>Insecta</taxon>
        <taxon>Pterygota</taxon>
        <taxon>Neoptera</taxon>
        <taxon>Endopterygota</taxon>
        <taxon>Coleoptera</taxon>
        <taxon>Polyphaga</taxon>
        <taxon>Cucujiformia</taxon>
        <taxon>Tenebrionidae</taxon>
        <taxon>Zophobas</taxon>
    </lineage>
</organism>
<name>A0AA38IK98_9CUCU</name>
<dbReference type="AlphaFoldDB" id="A0AA38IK98"/>
<gene>
    <name evidence="1" type="ORF">Zmor_010422</name>
</gene>
<evidence type="ECO:0000313" key="1">
    <source>
        <dbReference type="EMBL" id="KAJ3658697.1"/>
    </source>
</evidence>
<accession>A0AA38IK98</accession>
<evidence type="ECO:0008006" key="3">
    <source>
        <dbReference type="Google" id="ProtNLM"/>
    </source>
</evidence>
<dbReference type="Proteomes" id="UP001168821">
    <property type="component" value="Unassembled WGS sequence"/>
</dbReference>
<sequence length="157" mass="18404">MDENNFRKRFRLSRRCMPQVLQLIEDRLEFPFDTNNAVSPMNQLLICLRYYSTGGHLQAVVDFASTVKILLNLVKKNDVMQQRHQDFFEIASFPRVSGAIDYTHIKIQSPGGDDADIFRNRKGYFSINKQMVCNTDLRIINVVALRRIFIHNYFNNL</sequence>
<reference evidence="1" key="1">
    <citation type="journal article" date="2023" name="G3 (Bethesda)">
        <title>Whole genome assemblies of Zophobas morio and Tenebrio molitor.</title>
        <authorList>
            <person name="Kaur S."/>
            <person name="Stinson S.A."/>
            <person name="diCenzo G.C."/>
        </authorList>
    </citation>
    <scope>NUCLEOTIDE SEQUENCE</scope>
    <source>
        <strain evidence="1">QUZm001</strain>
    </source>
</reference>
<dbReference type="EMBL" id="JALNTZ010000003">
    <property type="protein sequence ID" value="KAJ3658697.1"/>
    <property type="molecule type" value="Genomic_DNA"/>
</dbReference>
<comment type="caution">
    <text evidence="1">The sequence shown here is derived from an EMBL/GenBank/DDBJ whole genome shotgun (WGS) entry which is preliminary data.</text>
</comment>
<evidence type="ECO:0000313" key="2">
    <source>
        <dbReference type="Proteomes" id="UP001168821"/>
    </source>
</evidence>
<protein>
    <recommendedName>
        <fullName evidence="3">Nuclease HARBI1</fullName>
    </recommendedName>
</protein>
<keyword evidence="2" id="KW-1185">Reference proteome</keyword>
<proteinExistence type="predicted"/>